<dbReference type="SUPFAM" id="SSF46689">
    <property type="entry name" value="Homeodomain-like"/>
    <property type="match status" value="1"/>
</dbReference>
<dbReference type="GeneID" id="78230638"/>
<dbReference type="Pfam" id="PF12833">
    <property type="entry name" value="HTH_18"/>
    <property type="match status" value="1"/>
</dbReference>
<keyword evidence="6" id="KW-1185">Reference proteome</keyword>
<dbReference type="Proteomes" id="UP000003157">
    <property type="component" value="Unassembled WGS sequence"/>
</dbReference>
<proteinExistence type="predicted"/>
<sequence>MNLQTLQNIFDCFYQRTYIPFSIVKDDQLIFPEYSPLFHYRQDLQYLYINDEFPLHITNNYQFLGASFLYPINQETYRILIGPCFVLGSQIKDQYMKELTYRISSESTESFTSFCQNIYTLLTTHSLNENQIPIKYLRINHDKLTPKEIFEKNLYERRSEDATRDSYQFELRFLDYVKRGRKDKIDWIFKTIDKTYTVHLADNSLDTIKIKFISLVALLTRLAIDEGVPLDSAFSLSDSLIQNLPNMRSSQECLKYIKYASYEFIELIHHTSKQCSSLINQCIRYIDTHIYEKITLRDLEDTTGHSSVYISSRFTLELGLTFSQYLLNKKIEEAKHLLLFTDHSYQEISTLLNFTSQSHFTQRFKHVTGQTPKAYRDMNFKYL</sequence>
<dbReference type="Gene3D" id="1.10.10.60">
    <property type="entry name" value="Homeodomain-like"/>
    <property type="match status" value="2"/>
</dbReference>
<dbReference type="HOGENOM" id="CLU_036605_6_1_9"/>
<evidence type="ECO:0000313" key="6">
    <source>
        <dbReference type="Proteomes" id="UP000003157"/>
    </source>
</evidence>
<dbReference type="PANTHER" id="PTHR43280">
    <property type="entry name" value="ARAC-FAMILY TRANSCRIPTIONAL REGULATOR"/>
    <property type="match status" value="1"/>
</dbReference>
<name>E7G8A0_9FIRM</name>
<dbReference type="SMART" id="SM00342">
    <property type="entry name" value="HTH_ARAC"/>
    <property type="match status" value="1"/>
</dbReference>
<organism evidence="5 6">
    <name type="scientific">Coprobacillus cateniformis</name>
    <dbReference type="NCBI Taxonomy" id="100884"/>
    <lineage>
        <taxon>Bacteria</taxon>
        <taxon>Bacillati</taxon>
        <taxon>Bacillota</taxon>
        <taxon>Erysipelotrichia</taxon>
        <taxon>Erysipelotrichales</taxon>
        <taxon>Coprobacillaceae</taxon>
        <taxon>Coprobacillus</taxon>
    </lineage>
</organism>
<keyword evidence="1" id="KW-0805">Transcription regulation</keyword>
<dbReference type="InterPro" id="IPR009057">
    <property type="entry name" value="Homeodomain-like_sf"/>
</dbReference>
<evidence type="ECO:0000313" key="5">
    <source>
        <dbReference type="EMBL" id="EFW05717.1"/>
    </source>
</evidence>
<feature type="domain" description="HTH araC/xylS-type" evidence="4">
    <location>
        <begin position="280"/>
        <end position="378"/>
    </location>
</feature>
<dbReference type="EMBL" id="ADKX01000016">
    <property type="protein sequence ID" value="EFW05717.1"/>
    <property type="molecule type" value="Genomic_DNA"/>
</dbReference>
<dbReference type="eggNOG" id="COG2207">
    <property type="taxonomic scope" value="Bacteria"/>
</dbReference>
<dbReference type="GO" id="GO:0043565">
    <property type="term" value="F:sequence-specific DNA binding"/>
    <property type="evidence" value="ECO:0007669"/>
    <property type="project" value="InterPro"/>
</dbReference>
<dbReference type="GO" id="GO:0003700">
    <property type="term" value="F:DNA-binding transcription factor activity"/>
    <property type="evidence" value="ECO:0007669"/>
    <property type="project" value="InterPro"/>
</dbReference>
<dbReference type="STRING" id="100884.GCA_000269565_02835"/>
<dbReference type="OrthoDB" id="247151at2"/>
<keyword evidence="2" id="KW-0238">DNA-binding</keyword>
<protein>
    <recommendedName>
        <fullName evidence="4">HTH araC/xylS-type domain-containing protein</fullName>
    </recommendedName>
</protein>
<dbReference type="InterPro" id="IPR018060">
    <property type="entry name" value="HTH_AraC"/>
</dbReference>
<dbReference type="PANTHER" id="PTHR43280:SF2">
    <property type="entry name" value="HTH-TYPE TRANSCRIPTIONAL REGULATOR EXSA"/>
    <property type="match status" value="1"/>
</dbReference>
<evidence type="ECO:0000256" key="1">
    <source>
        <dbReference type="ARBA" id="ARBA00023015"/>
    </source>
</evidence>
<evidence type="ECO:0000259" key="4">
    <source>
        <dbReference type="PROSITE" id="PS01124"/>
    </source>
</evidence>
<comment type="caution">
    <text evidence="5">The sequence shown here is derived from an EMBL/GenBank/DDBJ whole genome shotgun (WGS) entry which is preliminary data.</text>
</comment>
<evidence type="ECO:0000256" key="3">
    <source>
        <dbReference type="ARBA" id="ARBA00023163"/>
    </source>
</evidence>
<dbReference type="PROSITE" id="PS01124">
    <property type="entry name" value="HTH_ARAC_FAMILY_2"/>
    <property type="match status" value="1"/>
</dbReference>
<gene>
    <name evidence="5" type="ORF">HMPREF9488_00988</name>
</gene>
<dbReference type="AlphaFoldDB" id="E7G8A0"/>
<dbReference type="RefSeq" id="WP_008788104.1">
    <property type="nucleotide sequence ID" value="NZ_AKCB01000002.1"/>
</dbReference>
<accession>E7G8A0</accession>
<reference evidence="5 6" key="1">
    <citation type="submission" date="2010-12" db="EMBL/GenBank/DDBJ databases">
        <title>The Genome Sequence of Coprobacillus sp. strain 29_1.</title>
        <authorList>
            <consortium name="The Broad Institute Genome Sequencing Platform"/>
            <person name="Earl A."/>
            <person name="Ward D."/>
            <person name="Feldgarden M."/>
            <person name="Gevers D."/>
            <person name="Daigneault M."/>
            <person name="Sibley C.D."/>
            <person name="White A."/>
            <person name="Strauss J."/>
            <person name="Allen-Vercoe E."/>
            <person name="Young S.K."/>
            <person name="Zeng Q."/>
            <person name="Gargeya S."/>
            <person name="Fitzgerald M."/>
            <person name="Haas B."/>
            <person name="Abouelleil A."/>
            <person name="Alvarado L."/>
            <person name="Arachchi H.M."/>
            <person name="Berlin A."/>
            <person name="Brown A."/>
            <person name="Chapman S.B."/>
            <person name="Chen Z."/>
            <person name="Dunbar C."/>
            <person name="Freedman E."/>
            <person name="Gearin G."/>
            <person name="Gellesch M."/>
            <person name="Goldberg J."/>
            <person name="Griggs A."/>
            <person name="Gujja S."/>
            <person name="Heilman E."/>
            <person name="Heiman D."/>
            <person name="Howarth C."/>
            <person name="Larson L."/>
            <person name="Lui A."/>
            <person name="MacDonald P.J.P."/>
            <person name="Mehta T."/>
            <person name="Montmayeur A."/>
            <person name="Murphy C."/>
            <person name="Neiman D."/>
            <person name="Pearson M."/>
            <person name="Priest M."/>
            <person name="Roberts A."/>
            <person name="Saif S."/>
            <person name="Shea T."/>
            <person name="Shenoy N."/>
            <person name="Sisk P."/>
            <person name="Stolte C."/>
            <person name="Sykes S."/>
            <person name="White J."/>
            <person name="Yandava C."/>
            <person name="Nusbaum C."/>
            <person name="Birren B."/>
        </authorList>
    </citation>
    <scope>NUCLEOTIDE SEQUENCE [LARGE SCALE GENOMIC DNA]</scope>
    <source>
        <strain evidence="5 6">29_1</strain>
    </source>
</reference>
<keyword evidence="3" id="KW-0804">Transcription</keyword>
<evidence type="ECO:0000256" key="2">
    <source>
        <dbReference type="ARBA" id="ARBA00023125"/>
    </source>
</evidence>